<name>A0A2M9A9D8_9BACT</name>
<keyword evidence="2" id="KW-1185">Reference proteome</keyword>
<organism evidence="1 2">
    <name type="scientific">Hallerella succinigenes</name>
    <dbReference type="NCBI Taxonomy" id="1896222"/>
    <lineage>
        <taxon>Bacteria</taxon>
        <taxon>Pseudomonadati</taxon>
        <taxon>Fibrobacterota</taxon>
        <taxon>Fibrobacteria</taxon>
        <taxon>Fibrobacterales</taxon>
        <taxon>Fibrobacteraceae</taxon>
        <taxon>Hallerella</taxon>
    </lineage>
</organism>
<evidence type="ECO:0000313" key="1">
    <source>
        <dbReference type="EMBL" id="PJJ42351.1"/>
    </source>
</evidence>
<evidence type="ECO:0000313" key="2">
    <source>
        <dbReference type="Proteomes" id="UP000231134"/>
    </source>
</evidence>
<comment type="caution">
    <text evidence="1">The sequence shown here is derived from an EMBL/GenBank/DDBJ whole genome shotgun (WGS) entry which is preliminary data.</text>
</comment>
<dbReference type="AlphaFoldDB" id="A0A2M9A9D8"/>
<proteinExistence type="predicted"/>
<accession>A0A2M9A9D8</accession>
<dbReference type="RefSeq" id="WP_100426211.1">
    <property type="nucleotide sequence ID" value="NZ_PGEX01000001.1"/>
</dbReference>
<dbReference type="Proteomes" id="UP000231134">
    <property type="component" value="Unassembled WGS sequence"/>
</dbReference>
<protein>
    <submittedName>
        <fullName evidence="1">Uncharacterized protein</fullName>
    </submittedName>
</protein>
<dbReference type="EMBL" id="PGEX01000001">
    <property type="protein sequence ID" value="PJJ42351.1"/>
    <property type="molecule type" value="Genomic_DNA"/>
</dbReference>
<sequence>MPIKQTIEIVWHPMNERPPRFDRYLVAEANCGFKDGQTLVRYEVNVRSFGRRLWTHGQGGTPYAWAEKPKIEVPKQEDIYRFSKKDAK</sequence>
<gene>
    <name evidence="1" type="ORF">BGX16_2377</name>
</gene>
<reference evidence="1 2" key="1">
    <citation type="submission" date="2017-11" db="EMBL/GenBank/DDBJ databases">
        <title>Animal gut microbial communities from fecal samples from Wisconsin, USA.</title>
        <authorList>
            <person name="Neumann A."/>
        </authorList>
    </citation>
    <scope>NUCLEOTIDE SEQUENCE [LARGE SCALE GENOMIC DNA]</scope>
    <source>
        <strain evidence="1 2">UWS3</strain>
    </source>
</reference>